<feature type="binding site" evidence="9">
    <location>
        <begin position="618"/>
        <end position="625"/>
    </location>
    <ligand>
        <name>ATP</name>
        <dbReference type="ChEBI" id="CHEBI:30616"/>
    </ligand>
</feature>
<evidence type="ECO:0000256" key="5">
    <source>
        <dbReference type="ARBA" id="ARBA00022840"/>
    </source>
</evidence>
<dbReference type="EMBL" id="FNHB01000001">
    <property type="protein sequence ID" value="SDL64124.1"/>
    <property type="molecule type" value="Genomic_DNA"/>
</dbReference>
<dbReference type="Gene3D" id="3.30.420.110">
    <property type="entry name" value="MutS, connector domain"/>
    <property type="match status" value="1"/>
</dbReference>
<dbReference type="InterPro" id="IPR036187">
    <property type="entry name" value="DNA_mismatch_repair_MutS_sf"/>
</dbReference>
<dbReference type="PIRSF" id="PIRSF037677">
    <property type="entry name" value="DNA_mis_repair_Msh6"/>
    <property type="match status" value="1"/>
</dbReference>
<dbReference type="Pfam" id="PF01624">
    <property type="entry name" value="MutS_I"/>
    <property type="match status" value="1"/>
</dbReference>
<dbReference type="SMART" id="SM00533">
    <property type="entry name" value="MUTSd"/>
    <property type="match status" value="1"/>
</dbReference>
<dbReference type="PROSITE" id="PS00486">
    <property type="entry name" value="DNA_MISMATCH_REPAIR_2"/>
    <property type="match status" value="1"/>
</dbReference>
<dbReference type="InterPro" id="IPR000432">
    <property type="entry name" value="DNA_mismatch_repair_MutS_C"/>
</dbReference>
<proteinExistence type="inferred from homology"/>
<dbReference type="SUPFAM" id="SSF48334">
    <property type="entry name" value="DNA repair protein MutS, domain III"/>
    <property type="match status" value="1"/>
</dbReference>
<name>A0A1G9LQP4_9FIRM</name>
<evidence type="ECO:0000256" key="1">
    <source>
        <dbReference type="ARBA" id="ARBA00006271"/>
    </source>
</evidence>
<comment type="function">
    <text evidence="8 9">This protein is involved in the repair of mismatches in DNA. It is possible that it carries out the mismatch recognition step. This protein has a weak ATPase activity.</text>
</comment>
<gene>
    <name evidence="9" type="primary">mutS</name>
    <name evidence="12" type="ORF">SAMN04488502_101434</name>
</gene>
<dbReference type="SUPFAM" id="SSF53150">
    <property type="entry name" value="DNA repair protein MutS, domain II"/>
    <property type="match status" value="1"/>
</dbReference>
<evidence type="ECO:0000256" key="3">
    <source>
        <dbReference type="ARBA" id="ARBA00022741"/>
    </source>
</evidence>
<dbReference type="PANTHER" id="PTHR11361">
    <property type="entry name" value="DNA MISMATCH REPAIR PROTEIN MUTS FAMILY MEMBER"/>
    <property type="match status" value="1"/>
</dbReference>
<keyword evidence="5 9" id="KW-0067">ATP-binding</keyword>
<dbReference type="InterPro" id="IPR005748">
    <property type="entry name" value="DNA_mismatch_repair_MutS"/>
</dbReference>
<dbReference type="GO" id="GO:0003684">
    <property type="term" value="F:damaged DNA binding"/>
    <property type="evidence" value="ECO:0007669"/>
    <property type="project" value="UniProtKB-UniRule"/>
</dbReference>
<keyword evidence="13" id="KW-1185">Reference proteome</keyword>
<dbReference type="InterPro" id="IPR007695">
    <property type="entry name" value="DNA_mismatch_repair_MutS-lik_N"/>
</dbReference>
<keyword evidence="7 9" id="KW-0234">DNA repair</keyword>
<dbReference type="STRING" id="146817.SAMN04488502_101434"/>
<dbReference type="OrthoDB" id="9802448at2"/>
<dbReference type="Gene3D" id="3.40.50.300">
    <property type="entry name" value="P-loop containing nucleotide triphosphate hydrolases"/>
    <property type="match status" value="1"/>
</dbReference>
<dbReference type="SMART" id="SM00534">
    <property type="entry name" value="MUTSac"/>
    <property type="match status" value="1"/>
</dbReference>
<evidence type="ECO:0000256" key="8">
    <source>
        <dbReference type="ARBA" id="ARBA00024647"/>
    </source>
</evidence>
<keyword evidence="3 9" id="KW-0547">Nucleotide-binding</keyword>
<dbReference type="NCBIfam" id="TIGR01070">
    <property type="entry name" value="mutS1"/>
    <property type="match status" value="1"/>
</dbReference>
<dbReference type="Pfam" id="PF05190">
    <property type="entry name" value="MutS_IV"/>
    <property type="match status" value="1"/>
</dbReference>
<evidence type="ECO:0000256" key="4">
    <source>
        <dbReference type="ARBA" id="ARBA00022763"/>
    </source>
</evidence>
<dbReference type="FunFam" id="3.40.50.300:FF:000870">
    <property type="entry name" value="MutS protein homolog 4"/>
    <property type="match status" value="1"/>
</dbReference>
<evidence type="ECO:0000256" key="2">
    <source>
        <dbReference type="ARBA" id="ARBA00021982"/>
    </source>
</evidence>
<accession>A0A1G9LQP4</accession>
<dbReference type="Gene3D" id="3.40.1170.10">
    <property type="entry name" value="DNA repair protein MutS, domain I"/>
    <property type="match status" value="1"/>
</dbReference>
<dbReference type="Pfam" id="PF00488">
    <property type="entry name" value="MutS_V"/>
    <property type="match status" value="1"/>
</dbReference>
<dbReference type="Pfam" id="PF05188">
    <property type="entry name" value="MutS_II"/>
    <property type="match status" value="1"/>
</dbReference>
<evidence type="ECO:0000256" key="10">
    <source>
        <dbReference type="RuleBase" id="RU003756"/>
    </source>
</evidence>
<evidence type="ECO:0000256" key="9">
    <source>
        <dbReference type="HAMAP-Rule" id="MF_00096"/>
    </source>
</evidence>
<organism evidence="12 13">
    <name type="scientific">Dendrosporobacter quercicolus</name>
    <dbReference type="NCBI Taxonomy" id="146817"/>
    <lineage>
        <taxon>Bacteria</taxon>
        <taxon>Bacillati</taxon>
        <taxon>Bacillota</taxon>
        <taxon>Negativicutes</taxon>
        <taxon>Selenomonadales</taxon>
        <taxon>Sporomusaceae</taxon>
        <taxon>Dendrosporobacter</taxon>
    </lineage>
</organism>
<dbReference type="CDD" id="cd03284">
    <property type="entry name" value="ABC_MutS1"/>
    <property type="match status" value="1"/>
</dbReference>
<dbReference type="Proteomes" id="UP000214880">
    <property type="component" value="Unassembled WGS sequence"/>
</dbReference>
<dbReference type="AlphaFoldDB" id="A0A1G9LQP4"/>
<dbReference type="GO" id="GO:0140664">
    <property type="term" value="F:ATP-dependent DNA damage sensor activity"/>
    <property type="evidence" value="ECO:0007669"/>
    <property type="project" value="InterPro"/>
</dbReference>
<reference evidence="12 13" key="1">
    <citation type="submission" date="2016-10" db="EMBL/GenBank/DDBJ databases">
        <authorList>
            <person name="de Groot N.N."/>
        </authorList>
    </citation>
    <scope>NUCLEOTIDE SEQUENCE [LARGE SCALE GENOMIC DNA]</scope>
    <source>
        <strain evidence="12 13">DSM 1736</strain>
    </source>
</reference>
<evidence type="ECO:0000256" key="6">
    <source>
        <dbReference type="ARBA" id="ARBA00023125"/>
    </source>
</evidence>
<comment type="similarity">
    <text evidence="1 9 10">Belongs to the DNA mismatch repair MutS family.</text>
</comment>
<dbReference type="InterPro" id="IPR036678">
    <property type="entry name" value="MutS_con_dom_sf"/>
</dbReference>
<dbReference type="GO" id="GO:0006298">
    <property type="term" value="P:mismatch repair"/>
    <property type="evidence" value="ECO:0007669"/>
    <property type="project" value="UniProtKB-UniRule"/>
</dbReference>
<dbReference type="GO" id="GO:0005524">
    <property type="term" value="F:ATP binding"/>
    <property type="evidence" value="ECO:0007669"/>
    <property type="project" value="UniProtKB-UniRule"/>
</dbReference>
<protein>
    <recommendedName>
        <fullName evidence="2 9">DNA mismatch repair protein MutS</fullName>
    </recommendedName>
</protein>
<dbReference type="Gene3D" id="1.10.1420.10">
    <property type="match status" value="2"/>
</dbReference>
<evidence type="ECO:0000313" key="13">
    <source>
        <dbReference type="Proteomes" id="UP000214880"/>
    </source>
</evidence>
<evidence type="ECO:0000313" key="12">
    <source>
        <dbReference type="EMBL" id="SDL64124.1"/>
    </source>
</evidence>
<dbReference type="FunFam" id="1.10.1420.10:FF:000002">
    <property type="entry name" value="DNA mismatch repair protein MutS"/>
    <property type="match status" value="1"/>
</dbReference>
<dbReference type="SUPFAM" id="SSF55271">
    <property type="entry name" value="DNA repair protein MutS, domain I"/>
    <property type="match status" value="1"/>
</dbReference>
<dbReference type="SUPFAM" id="SSF52540">
    <property type="entry name" value="P-loop containing nucleoside triphosphate hydrolases"/>
    <property type="match status" value="1"/>
</dbReference>
<dbReference type="RefSeq" id="WP_092067823.1">
    <property type="nucleotide sequence ID" value="NZ_FNHB01000001.1"/>
</dbReference>
<evidence type="ECO:0000256" key="7">
    <source>
        <dbReference type="ARBA" id="ARBA00023204"/>
    </source>
</evidence>
<feature type="domain" description="DNA mismatch repair proteins mutS family" evidence="11">
    <location>
        <begin position="692"/>
        <end position="708"/>
    </location>
</feature>
<dbReference type="NCBIfam" id="NF003810">
    <property type="entry name" value="PRK05399.1"/>
    <property type="match status" value="1"/>
</dbReference>
<dbReference type="GO" id="GO:0030983">
    <property type="term" value="F:mismatched DNA binding"/>
    <property type="evidence" value="ECO:0007669"/>
    <property type="project" value="InterPro"/>
</dbReference>
<evidence type="ECO:0000259" key="11">
    <source>
        <dbReference type="PROSITE" id="PS00486"/>
    </source>
</evidence>
<dbReference type="FunFam" id="3.40.1170.10:FF:000001">
    <property type="entry name" value="DNA mismatch repair protein MutS"/>
    <property type="match status" value="1"/>
</dbReference>
<keyword evidence="6 9" id="KW-0238">DNA-binding</keyword>
<dbReference type="InterPro" id="IPR045076">
    <property type="entry name" value="MutS"/>
</dbReference>
<dbReference type="InterPro" id="IPR017261">
    <property type="entry name" value="DNA_mismatch_repair_MutS/MSH"/>
</dbReference>
<dbReference type="InterPro" id="IPR007860">
    <property type="entry name" value="DNA_mmatch_repair_MutS_con_dom"/>
</dbReference>
<dbReference type="InterPro" id="IPR007861">
    <property type="entry name" value="DNA_mismatch_repair_MutS_clamp"/>
</dbReference>
<dbReference type="InterPro" id="IPR027417">
    <property type="entry name" value="P-loop_NTPase"/>
</dbReference>
<dbReference type="InterPro" id="IPR016151">
    <property type="entry name" value="DNA_mismatch_repair_MutS_N"/>
</dbReference>
<dbReference type="PANTHER" id="PTHR11361:SF34">
    <property type="entry name" value="DNA MISMATCH REPAIR PROTEIN MSH1, MITOCHONDRIAL"/>
    <property type="match status" value="1"/>
</dbReference>
<sequence>MSANDTPMMAQYKNIKSQHQDEILFFRLGDFYEMFFTDAEIASRELEITLTSREGGQNMRIPMCGVPYHAAENYIARLINKGFKVAICEQVEDPKQTKGIVRREVIKVITPGTVLSETLLPDQSNNYLTVIAERGTTLCLAAADISTGECLWVGYEGINRLPALCDQLYRLMPAELVIAGEIANDGELKAFINSRLANCAVSNFKEFDAEAITGLPGRHFAAEELPDCQCAQLSLGILLFYLHQTLKNDLSHLNRLTHLNFADSLVLDTSTLRNLEVTRNMRDGGKKETLLGVLDYTSTAMGGRLLKNWLEYPLMHAGRIMERQDAIAELLDQPAERQLVKTALSAVYDFERILTRVEVGTANARDLIALKDSLAVIPALQNSLANFRTALLTQLGTALTDHSSIVRLIDAAITETPPISLRDGGLIKENYHAELDELRSIARDSREWIQSLEARERERTGIKSLKIGYNKVFGYYLEVTHSNSSAVPVNYVRKQTLANAERYITPELKDFETKVLGAQEKIVSLEYVLFSEIRDSIKSDIRQIQQTARQIALLDTLVSLSEAAERYNYARPQIRTNGAILIKDGRHPVVERLLQRELFVPNDTLLDHHENEVMVITGPNMAGKSTYMRQVALLVLMAQTGSFIPAREAVISPVDRIFTRVGASDDLSTGQSTFMVEMNEVAQILKYATAKSLIVLDEIGRGTSTFDGMSIARAVIEYINERIKAKTLFATHYHELTELADYGRNIKNYSVAVKERGRDVVFLRRIVPGGADKSYGIHVAQLAGLPKKLIDRASRILAELEQNHPPAVRQPQVEQTAATLSSSLFESALAADLLAIDVLSITPLEALNILYRLQTEARKESGQL</sequence>
<dbReference type="InterPro" id="IPR007696">
    <property type="entry name" value="DNA_mismatch_repair_MutS_core"/>
</dbReference>
<dbReference type="HAMAP" id="MF_00096">
    <property type="entry name" value="MutS"/>
    <property type="match status" value="1"/>
</dbReference>
<dbReference type="GO" id="GO:0005829">
    <property type="term" value="C:cytosol"/>
    <property type="evidence" value="ECO:0007669"/>
    <property type="project" value="TreeGrafter"/>
</dbReference>
<keyword evidence="4 9" id="KW-0227">DNA damage</keyword>
<dbReference type="Pfam" id="PF05192">
    <property type="entry name" value="MutS_III"/>
    <property type="match status" value="1"/>
</dbReference>